<dbReference type="GO" id="GO:0046872">
    <property type="term" value="F:metal ion binding"/>
    <property type="evidence" value="ECO:0007669"/>
    <property type="project" value="UniProtKB-KW"/>
</dbReference>
<dbReference type="GO" id="GO:0008299">
    <property type="term" value="P:isoprenoid biosynthetic process"/>
    <property type="evidence" value="ECO:0007669"/>
    <property type="project" value="InterPro"/>
</dbReference>
<evidence type="ECO:0000256" key="1">
    <source>
        <dbReference type="ARBA" id="ARBA00001946"/>
    </source>
</evidence>
<evidence type="ECO:0000256" key="5">
    <source>
        <dbReference type="ARBA" id="ARBA00022842"/>
    </source>
</evidence>
<dbReference type="SUPFAM" id="SSF48576">
    <property type="entry name" value="Terpenoid synthases"/>
    <property type="match status" value="1"/>
</dbReference>
<dbReference type="Pfam" id="PF00348">
    <property type="entry name" value="polyprenyl_synt"/>
    <property type="match status" value="1"/>
</dbReference>
<evidence type="ECO:0000256" key="6">
    <source>
        <dbReference type="RuleBase" id="RU004466"/>
    </source>
</evidence>
<name>A0A380NMS6_9FIRM</name>
<sequence length="323" mass="35026">MSLMREMALIEQVKADLIKVEAYLADSLNTGSEDFNQLIRPISAAGGKRLRARLCLLIAGSGNAPEEKRIPIAAAVEMLHLATLIHDDVLDQAAVRRGAPAIHCSKGNKVAILSGDYLFAKAFDVVAQIESVACLRVFSFIISALVEGEFMQMEDVFCITQGTERYLTKTQKKTADFIEACLELGGILGDWTSEETTLLKQYGHGLGMAFQITDDIMDYCATSDTTGKPVGKDLREGLITYPLLSIITKENEQYITDTVHAIAGGQAADELIEYVTAQGGVAKAEALEATYREQATTALAALPEFAGKSVLYEVLDSLAHRKV</sequence>
<dbReference type="AlphaFoldDB" id="A0A380NMS6"/>
<dbReference type="InterPro" id="IPR000092">
    <property type="entry name" value="Polyprenyl_synt"/>
</dbReference>
<dbReference type="GO" id="GO:0106350">
    <property type="term" value="F:all-trans-octaprenyl-diphosphate synthase activity"/>
    <property type="evidence" value="ECO:0007669"/>
    <property type="project" value="UniProtKB-EC"/>
</dbReference>
<dbReference type="PROSITE" id="PS00444">
    <property type="entry name" value="POLYPRENYL_SYNTHASE_2"/>
    <property type="match status" value="1"/>
</dbReference>
<dbReference type="InterPro" id="IPR008949">
    <property type="entry name" value="Isoprenoid_synthase_dom_sf"/>
</dbReference>
<dbReference type="InterPro" id="IPR033749">
    <property type="entry name" value="Polyprenyl_synt_CS"/>
</dbReference>
<comment type="similarity">
    <text evidence="2 6">Belongs to the FPP/GGPP synthase family.</text>
</comment>
<evidence type="ECO:0000256" key="3">
    <source>
        <dbReference type="ARBA" id="ARBA00022679"/>
    </source>
</evidence>
<dbReference type="PANTHER" id="PTHR12001">
    <property type="entry name" value="GERANYLGERANYL PYROPHOSPHATE SYNTHASE"/>
    <property type="match status" value="1"/>
</dbReference>
<comment type="cofactor">
    <cofactor evidence="1">
        <name>Mg(2+)</name>
        <dbReference type="ChEBI" id="CHEBI:18420"/>
    </cofactor>
</comment>
<dbReference type="EC" id="2.5.1.90" evidence="7"/>
<gene>
    <name evidence="7" type="primary">ispB</name>
    <name evidence="7" type="ORF">NCTC12020_01920</name>
</gene>
<dbReference type="CDD" id="cd00685">
    <property type="entry name" value="Trans_IPPS_HT"/>
    <property type="match status" value="1"/>
</dbReference>
<evidence type="ECO:0000256" key="4">
    <source>
        <dbReference type="ARBA" id="ARBA00022723"/>
    </source>
</evidence>
<protein>
    <submittedName>
        <fullName evidence="7">Octaprenyl-diphosphate synthase</fullName>
        <ecNumber evidence="7">2.5.1.90</ecNumber>
    </submittedName>
</protein>
<evidence type="ECO:0000313" key="8">
    <source>
        <dbReference type="Proteomes" id="UP000255367"/>
    </source>
</evidence>
<keyword evidence="4" id="KW-0479">Metal-binding</keyword>
<reference evidence="7 8" key="1">
    <citation type="submission" date="2018-06" db="EMBL/GenBank/DDBJ databases">
        <authorList>
            <consortium name="Pathogen Informatics"/>
            <person name="Doyle S."/>
        </authorList>
    </citation>
    <scope>NUCLEOTIDE SEQUENCE [LARGE SCALE GENOMIC DNA]</scope>
    <source>
        <strain evidence="7 8">NCTC12020</strain>
    </source>
</reference>
<keyword evidence="5" id="KW-0460">Magnesium</keyword>
<dbReference type="Gene3D" id="1.10.600.10">
    <property type="entry name" value="Farnesyl Diphosphate Synthase"/>
    <property type="match status" value="1"/>
</dbReference>
<dbReference type="RefSeq" id="WP_115310985.1">
    <property type="nucleotide sequence ID" value="NZ_UHIO01000001.1"/>
</dbReference>
<keyword evidence="3 6" id="KW-0808">Transferase</keyword>
<dbReference type="PANTHER" id="PTHR12001:SF69">
    <property type="entry name" value="ALL TRANS-POLYPRENYL-DIPHOSPHATE SYNTHASE PDSS1"/>
    <property type="match status" value="1"/>
</dbReference>
<proteinExistence type="inferred from homology"/>
<dbReference type="EMBL" id="UHIO01000001">
    <property type="protein sequence ID" value="SUP44951.1"/>
    <property type="molecule type" value="Genomic_DNA"/>
</dbReference>
<evidence type="ECO:0000256" key="2">
    <source>
        <dbReference type="ARBA" id="ARBA00006706"/>
    </source>
</evidence>
<dbReference type="Proteomes" id="UP000255367">
    <property type="component" value="Unassembled WGS sequence"/>
</dbReference>
<dbReference type="SFLD" id="SFLDS00005">
    <property type="entry name" value="Isoprenoid_Synthase_Type_I"/>
    <property type="match status" value="1"/>
</dbReference>
<accession>A0A380NMS6</accession>
<dbReference type="OrthoDB" id="9805316at2"/>
<keyword evidence="8" id="KW-1185">Reference proteome</keyword>
<organism evidence="7 8">
    <name type="scientific">Veillonella criceti</name>
    <dbReference type="NCBI Taxonomy" id="103891"/>
    <lineage>
        <taxon>Bacteria</taxon>
        <taxon>Bacillati</taxon>
        <taxon>Bacillota</taxon>
        <taxon>Negativicutes</taxon>
        <taxon>Veillonellales</taxon>
        <taxon>Veillonellaceae</taxon>
        <taxon>Veillonella</taxon>
    </lineage>
</organism>
<evidence type="ECO:0000313" key="7">
    <source>
        <dbReference type="EMBL" id="SUP44951.1"/>
    </source>
</evidence>
<dbReference type="PROSITE" id="PS00723">
    <property type="entry name" value="POLYPRENYL_SYNTHASE_1"/>
    <property type="match status" value="1"/>
</dbReference>